<dbReference type="GO" id="GO:0046474">
    <property type="term" value="P:glycerophospholipid biosynthetic process"/>
    <property type="evidence" value="ECO:0007669"/>
    <property type="project" value="TreeGrafter"/>
</dbReference>
<keyword evidence="1" id="KW-0732">Signal</keyword>
<name>A0AA88IAB7_ARTSF</name>
<evidence type="ECO:0000313" key="3">
    <source>
        <dbReference type="EMBL" id="KAK2718177.1"/>
    </source>
</evidence>
<protein>
    <recommendedName>
        <fullName evidence="2">Haloacid dehalogenase-like hydrolase domain-containing 5</fullName>
    </recommendedName>
</protein>
<evidence type="ECO:0000256" key="2">
    <source>
        <dbReference type="ARBA" id="ARBA00069384"/>
    </source>
</evidence>
<dbReference type="PANTHER" id="PTHR14269">
    <property type="entry name" value="CDP-DIACYLGLYCEROL--GLYCEROL-3-PHOSPHATE 3-PHOSPHATIDYLTRANSFERASE-RELATED"/>
    <property type="match status" value="1"/>
</dbReference>
<dbReference type="InterPro" id="IPR006357">
    <property type="entry name" value="HAD-SF_hydro_IIA"/>
</dbReference>
<reference evidence="3" key="1">
    <citation type="submission" date="2023-07" db="EMBL/GenBank/DDBJ databases">
        <title>Chromosome-level genome assembly of Artemia franciscana.</title>
        <authorList>
            <person name="Jo E."/>
        </authorList>
    </citation>
    <scope>NUCLEOTIDE SEQUENCE</scope>
    <source>
        <tissue evidence="3">Whole body</tissue>
    </source>
</reference>
<gene>
    <name evidence="3" type="ORF">QYM36_005480</name>
</gene>
<dbReference type="InterPro" id="IPR050324">
    <property type="entry name" value="CDP-alcohol_PTase-I"/>
</dbReference>
<dbReference type="AlphaFoldDB" id="A0AA88IAB7"/>
<proteinExistence type="predicted"/>
<dbReference type="NCBIfam" id="TIGR01456">
    <property type="entry name" value="CECR5"/>
    <property type="match status" value="1"/>
</dbReference>
<dbReference type="EMBL" id="JAVRJZ010000009">
    <property type="protein sequence ID" value="KAK2718177.1"/>
    <property type="molecule type" value="Genomic_DNA"/>
</dbReference>
<dbReference type="InterPro" id="IPR006353">
    <property type="entry name" value="HAD-SF_hydro_IIA_CECR5"/>
</dbReference>
<organism evidence="3 4">
    <name type="scientific">Artemia franciscana</name>
    <name type="common">Brine shrimp</name>
    <name type="synonym">Artemia sanfranciscana</name>
    <dbReference type="NCBI Taxonomy" id="6661"/>
    <lineage>
        <taxon>Eukaryota</taxon>
        <taxon>Metazoa</taxon>
        <taxon>Ecdysozoa</taxon>
        <taxon>Arthropoda</taxon>
        <taxon>Crustacea</taxon>
        <taxon>Branchiopoda</taxon>
        <taxon>Anostraca</taxon>
        <taxon>Artemiidae</taxon>
        <taxon>Artemia</taxon>
    </lineage>
</organism>
<dbReference type="Gene3D" id="3.40.50.1000">
    <property type="entry name" value="HAD superfamily/HAD-like"/>
    <property type="match status" value="2"/>
</dbReference>
<sequence>MSKFVSSCIRSGYFVEGSYNFLVTRKFSAVKNSMPFGLLFDIDGVIVRGRQVLPTAIEAFRNLVDKTGKFKVPTVFVTNAGNNLRSQKAKQLSEWLNIKITEDQVVMGHSPLRMFSQYHNHHVLVCGQGPILDIAENLGFTKVSTIDSIRTAFPSLDAVDCQRRASLTNLSWDSSFPPIEGVVLFGEPVAWESHLQLILDILLSHGRLSDPVKEIPYPHLPILACNMDLLWMAEAWLPRFGHGAFLLCLEELYKKTTGRELVYTALIGKPSEITYYHAETTVQRYAASMGISNLKRIYMVGDNANTDIFGANLYDRYLKNRRLRAPRAIANQISGSLSRDVEAFVAGIDQAVNGTVDIGVEECLSILVETGVHSSDQTFAEHSPRDFLPVEEGLRQPTYCVANILEAVQLVLERESVS</sequence>
<evidence type="ECO:0000313" key="4">
    <source>
        <dbReference type="Proteomes" id="UP001187531"/>
    </source>
</evidence>
<dbReference type="InterPro" id="IPR023214">
    <property type="entry name" value="HAD_sf"/>
</dbReference>
<dbReference type="Pfam" id="PF13344">
    <property type="entry name" value="Hydrolase_6"/>
    <property type="match status" value="1"/>
</dbReference>
<dbReference type="NCBIfam" id="TIGR01460">
    <property type="entry name" value="HAD-SF-IIA"/>
    <property type="match status" value="1"/>
</dbReference>
<dbReference type="SUPFAM" id="SSF56784">
    <property type="entry name" value="HAD-like"/>
    <property type="match status" value="1"/>
</dbReference>
<dbReference type="FunFam" id="3.40.50.1000:FF:000081">
    <property type="entry name" value="Haloacid dehalogenase like hydrolase domain containing 5"/>
    <property type="match status" value="1"/>
</dbReference>
<accession>A0AA88IAB7</accession>
<dbReference type="GO" id="GO:0005739">
    <property type="term" value="C:mitochondrion"/>
    <property type="evidence" value="ECO:0007669"/>
    <property type="project" value="TreeGrafter"/>
</dbReference>
<evidence type="ECO:0000256" key="1">
    <source>
        <dbReference type="ARBA" id="ARBA00022729"/>
    </source>
</evidence>
<comment type="caution">
    <text evidence="3">The sequence shown here is derived from an EMBL/GenBank/DDBJ whole genome shotgun (WGS) entry which is preliminary data.</text>
</comment>
<dbReference type="Proteomes" id="UP001187531">
    <property type="component" value="Unassembled WGS sequence"/>
</dbReference>
<keyword evidence="4" id="KW-1185">Reference proteome</keyword>
<dbReference type="PANTHER" id="PTHR14269:SF4">
    <property type="entry name" value="CAT EYE SYNDROME CRITICAL REGION PROTEIN 5"/>
    <property type="match status" value="1"/>
</dbReference>
<dbReference type="InterPro" id="IPR036412">
    <property type="entry name" value="HAD-like_sf"/>
</dbReference>